<keyword evidence="7 8" id="KW-0067">ATP-binding</keyword>
<keyword evidence="3 8" id="KW-0641">Proline biosynthesis</keyword>
<dbReference type="Pfam" id="PF01472">
    <property type="entry name" value="PUA"/>
    <property type="match status" value="1"/>
</dbReference>
<dbReference type="PROSITE" id="PS00902">
    <property type="entry name" value="GLUTAMATE_5_KINASE"/>
    <property type="match status" value="1"/>
</dbReference>
<dbReference type="GO" id="GO:0005524">
    <property type="term" value="F:ATP binding"/>
    <property type="evidence" value="ECO:0007669"/>
    <property type="project" value="UniProtKB-KW"/>
</dbReference>
<comment type="catalytic activity">
    <reaction evidence="8">
        <text>L-glutamate + ATP = L-glutamyl 5-phosphate + ADP</text>
        <dbReference type="Rhea" id="RHEA:14877"/>
        <dbReference type="ChEBI" id="CHEBI:29985"/>
        <dbReference type="ChEBI" id="CHEBI:30616"/>
        <dbReference type="ChEBI" id="CHEBI:58274"/>
        <dbReference type="ChEBI" id="CHEBI:456216"/>
        <dbReference type="EC" id="2.7.2.11"/>
    </reaction>
</comment>
<dbReference type="InterPro" id="IPR015947">
    <property type="entry name" value="PUA-like_sf"/>
</dbReference>
<dbReference type="NCBIfam" id="TIGR01027">
    <property type="entry name" value="proB"/>
    <property type="match status" value="1"/>
</dbReference>
<protein>
    <recommendedName>
        <fullName evidence="8">Glutamate 5-kinase</fullName>
        <ecNumber evidence="8">2.7.2.11</ecNumber>
    </recommendedName>
    <alternativeName>
        <fullName evidence="8">Gamma-glutamyl kinase</fullName>
        <shortName evidence="8">GK</shortName>
    </alternativeName>
</protein>
<reference evidence="10 11" key="1">
    <citation type="journal article" date="2014" name="Int. J. Syst. Evol. Microbiol.">
        <title>Complete genome sequence of Corynebacterium casei LMG S-19264T (=DSM 44701T), isolated from a smear-ripened cheese.</title>
        <authorList>
            <consortium name="US DOE Joint Genome Institute (JGI-PGF)"/>
            <person name="Walter F."/>
            <person name="Albersmeier A."/>
            <person name="Kalinowski J."/>
            <person name="Ruckert C."/>
        </authorList>
    </citation>
    <scope>NUCLEOTIDE SEQUENCE [LARGE SCALE GENOMIC DNA]</scope>
    <source>
        <strain evidence="10 11">KCTC 23968</strain>
    </source>
</reference>
<dbReference type="GO" id="GO:0003723">
    <property type="term" value="F:RNA binding"/>
    <property type="evidence" value="ECO:0007669"/>
    <property type="project" value="InterPro"/>
</dbReference>
<keyword evidence="5 8" id="KW-0547">Nucleotide-binding</keyword>
<feature type="domain" description="PUA" evidence="9">
    <location>
        <begin position="278"/>
        <end position="359"/>
    </location>
</feature>
<evidence type="ECO:0000313" key="11">
    <source>
        <dbReference type="Proteomes" id="UP000600865"/>
    </source>
</evidence>
<dbReference type="PANTHER" id="PTHR43654">
    <property type="entry name" value="GLUTAMATE 5-KINASE"/>
    <property type="match status" value="1"/>
</dbReference>
<name>A0A918KHM1_9PROT</name>
<feature type="binding site" evidence="8">
    <location>
        <begin position="213"/>
        <end position="219"/>
    </location>
    <ligand>
        <name>ATP</name>
        <dbReference type="ChEBI" id="CHEBI:30616"/>
    </ligand>
</feature>
<dbReference type="InterPro" id="IPR002478">
    <property type="entry name" value="PUA"/>
</dbReference>
<feature type="binding site" evidence="8">
    <location>
        <position position="137"/>
    </location>
    <ligand>
        <name>substrate</name>
    </ligand>
</feature>
<keyword evidence="1 8" id="KW-0963">Cytoplasm</keyword>
<dbReference type="PANTHER" id="PTHR43654:SF1">
    <property type="entry name" value="ISOPENTENYL PHOSPHATE KINASE"/>
    <property type="match status" value="1"/>
</dbReference>
<dbReference type="InterPro" id="IPR001048">
    <property type="entry name" value="Asp/Glu/Uridylate_kinase"/>
</dbReference>
<organism evidence="10 11">
    <name type="scientific">Litorimonas cladophorae</name>
    <dbReference type="NCBI Taxonomy" id="1220491"/>
    <lineage>
        <taxon>Bacteria</taxon>
        <taxon>Pseudomonadati</taxon>
        <taxon>Pseudomonadota</taxon>
        <taxon>Alphaproteobacteria</taxon>
        <taxon>Maricaulales</taxon>
        <taxon>Robiginitomaculaceae</taxon>
    </lineage>
</organism>
<keyword evidence="2 8" id="KW-0028">Amino-acid biosynthesis</keyword>
<keyword evidence="11" id="KW-1185">Reference proteome</keyword>
<evidence type="ECO:0000259" key="9">
    <source>
        <dbReference type="SMART" id="SM00359"/>
    </source>
</evidence>
<dbReference type="GO" id="GO:0004349">
    <property type="term" value="F:glutamate 5-kinase activity"/>
    <property type="evidence" value="ECO:0007669"/>
    <property type="project" value="UniProtKB-UniRule"/>
</dbReference>
<comment type="pathway">
    <text evidence="8">Amino-acid biosynthesis; L-proline biosynthesis; L-glutamate 5-semialdehyde from L-glutamate: step 1/2.</text>
</comment>
<dbReference type="CDD" id="cd04242">
    <property type="entry name" value="AAK_G5K_ProB"/>
    <property type="match status" value="1"/>
</dbReference>
<dbReference type="HAMAP" id="MF_00456">
    <property type="entry name" value="ProB"/>
    <property type="match status" value="1"/>
</dbReference>
<dbReference type="PROSITE" id="PS50890">
    <property type="entry name" value="PUA"/>
    <property type="match status" value="1"/>
</dbReference>
<keyword evidence="4 8" id="KW-0808">Transferase</keyword>
<feature type="binding site" evidence="8">
    <location>
        <position position="50"/>
    </location>
    <ligand>
        <name>substrate</name>
    </ligand>
</feature>
<dbReference type="PRINTS" id="PR00474">
    <property type="entry name" value="GLU5KINASE"/>
</dbReference>
<dbReference type="InterPro" id="IPR001057">
    <property type="entry name" value="Glu/AcGlu_kinase"/>
</dbReference>
<dbReference type="RefSeq" id="WP_189581852.1">
    <property type="nucleotide sequence ID" value="NZ_BMYV01000001.1"/>
</dbReference>
<dbReference type="InterPro" id="IPR019797">
    <property type="entry name" value="Glutamate_5-kinase_CS"/>
</dbReference>
<dbReference type="SMART" id="SM00359">
    <property type="entry name" value="PUA"/>
    <property type="match status" value="1"/>
</dbReference>
<evidence type="ECO:0000256" key="5">
    <source>
        <dbReference type="ARBA" id="ARBA00022741"/>
    </source>
</evidence>
<dbReference type="CDD" id="cd21157">
    <property type="entry name" value="PUA_G5K"/>
    <property type="match status" value="1"/>
</dbReference>
<dbReference type="Gene3D" id="3.40.1160.10">
    <property type="entry name" value="Acetylglutamate kinase-like"/>
    <property type="match status" value="1"/>
</dbReference>
<feature type="binding site" evidence="8">
    <location>
        <position position="11"/>
    </location>
    <ligand>
        <name>ATP</name>
        <dbReference type="ChEBI" id="CHEBI:30616"/>
    </ligand>
</feature>
<gene>
    <name evidence="8 10" type="primary">proB</name>
    <name evidence="10" type="ORF">GCM10011309_08930</name>
</gene>
<comment type="caution">
    <text evidence="10">The sequence shown here is derived from an EMBL/GenBank/DDBJ whole genome shotgun (WGS) entry which is preliminary data.</text>
</comment>
<dbReference type="InterPro" id="IPR036974">
    <property type="entry name" value="PUA_sf"/>
</dbReference>
<dbReference type="Pfam" id="PF00696">
    <property type="entry name" value="AA_kinase"/>
    <property type="match status" value="1"/>
</dbReference>
<feature type="binding site" evidence="8">
    <location>
        <position position="149"/>
    </location>
    <ligand>
        <name>substrate</name>
    </ligand>
</feature>
<evidence type="ECO:0000256" key="8">
    <source>
        <dbReference type="HAMAP-Rule" id="MF_00456"/>
    </source>
</evidence>
<dbReference type="GO" id="GO:0005829">
    <property type="term" value="C:cytosol"/>
    <property type="evidence" value="ECO:0007669"/>
    <property type="project" value="TreeGrafter"/>
</dbReference>
<sequence length="367" mass="38038">MFDDAKTIVIKIGSAILVDGQTHALRAGWLDALAHDLAGFTDKRIVLVSSGAIALGRERLGLSNPSLSLAQKQACAAAGQSSLTRAYEDALEKRGIVTAQALLTLNDTENRRRWLNARSTLETLLGLGAIPIINENDTVATDEIRYGDNDRLAARTAQMIGADLLILLSDIDGLYTADPRTNSSAQHIPVVPRVTDDILAMGGGSNLGAGVGTGGMATKLAAAQIATNAGCDMIICDGRESGAIAALCNGAKHTRFEATSNPRKARAQWIGGALKPRGVLTIDSGALKALKGGSSLLPAGVISISGKFGKGDAVSIKVNGAEIARGLVSYDGHEADQIKGLQSGAIADVLGYDNGAALIHRDNLVML</sequence>
<evidence type="ECO:0000256" key="2">
    <source>
        <dbReference type="ARBA" id="ARBA00022605"/>
    </source>
</evidence>
<comment type="function">
    <text evidence="8">Catalyzes the transfer of a phosphate group to glutamate to form L-glutamate 5-phosphate.</text>
</comment>
<dbReference type="SUPFAM" id="SSF88697">
    <property type="entry name" value="PUA domain-like"/>
    <property type="match status" value="1"/>
</dbReference>
<evidence type="ECO:0000256" key="1">
    <source>
        <dbReference type="ARBA" id="ARBA00022490"/>
    </source>
</evidence>
<evidence type="ECO:0000313" key="10">
    <source>
        <dbReference type="EMBL" id="GGX61231.1"/>
    </source>
</evidence>
<dbReference type="InterPro" id="IPR036393">
    <property type="entry name" value="AceGlu_kinase-like_sf"/>
</dbReference>
<dbReference type="InterPro" id="IPR011529">
    <property type="entry name" value="Glu_5kinase"/>
</dbReference>
<dbReference type="Proteomes" id="UP000600865">
    <property type="component" value="Unassembled WGS sequence"/>
</dbReference>
<accession>A0A918KHM1</accession>
<dbReference type="InterPro" id="IPR041739">
    <property type="entry name" value="G5K_ProB"/>
</dbReference>
<comment type="similarity">
    <text evidence="8">Belongs to the glutamate 5-kinase family.</text>
</comment>
<evidence type="ECO:0000256" key="7">
    <source>
        <dbReference type="ARBA" id="ARBA00022840"/>
    </source>
</evidence>
<keyword evidence="6 8" id="KW-0418">Kinase</keyword>
<dbReference type="InterPro" id="IPR005715">
    <property type="entry name" value="Glu_5kinase/COase_Synthase"/>
</dbReference>
<dbReference type="PIRSF" id="PIRSF000729">
    <property type="entry name" value="GK"/>
    <property type="match status" value="1"/>
</dbReference>
<dbReference type="Gene3D" id="2.30.130.10">
    <property type="entry name" value="PUA domain"/>
    <property type="match status" value="1"/>
</dbReference>
<dbReference type="EC" id="2.7.2.11" evidence="8"/>
<feature type="binding site" evidence="8">
    <location>
        <begin position="169"/>
        <end position="170"/>
    </location>
    <ligand>
        <name>ATP</name>
        <dbReference type="ChEBI" id="CHEBI:30616"/>
    </ligand>
</feature>
<evidence type="ECO:0000256" key="4">
    <source>
        <dbReference type="ARBA" id="ARBA00022679"/>
    </source>
</evidence>
<comment type="subcellular location">
    <subcellularLocation>
        <location evidence="8">Cytoplasm</location>
    </subcellularLocation>
</comment>
<dbReference type="AlphaFoldDB" id="A0A918KHM1"/>
<dbReference type="FunFam" id="3.40.1160.10:FF:000018">
    <property type="entry name" value="Glutamate 5-kinase"/>
    <property type="match status" value="1"/>
</dbReference>
<evidence type="ECO:0000256" key="6">
    <source>
        <dbReference type="ARBA" id="ARBA00022777"/>
    </source>
</evidence>
<dbReference type="SUPFAM" id="SSF53633">
    <property type="entry name" value="Carbamate kinase-like"/>
    <property type="match status" value="1"/>
</dbReference>
<dbReference type="EMBL" id="BMYV01000001">
    <property type="protein sequence ID" value="GGX61231.1"/>
    <property type="molecule type" value="Genomic_DNA"/>
</dbReference>
<evidence type="ECO:0000256" key="3">
    <source>
        <dbReference type="ARBA" id="ARBA00022650"/>
    </source>
</evidence>
<proteinExistence type="inferred from homology"/>
<dbReference type="GO" id="GO:0055129">
    <property type="term" value="P:L-proline biosynthetic process"/>
    <property type="evidence" value="ECO:0007669"/>
    <property type="project" value="UniProtKB-UniRule"/>
</dbReference>